<dbReference type="NCBIfam" id="TIGR02532">
    <property type="entry name" value="IV_pilin_GFxxxE"/>
    <property type="match status" value="1"/>
</dbReference>
<keyword evidence="3" id="KW-1185">Reference proteome</keyword>
<dbReference type="OrthoDB" id="5865913at2"/>
<keyword evidence="1" id="KW-0812">Transmembrane</keyword>
<organism evidence="2 3">
    <name type="scientific">Vibrio ruber (strain DSM 16370 / JCM 11486 / BCRC 17186 / CECT 7878 / LMG 23124 / VR1)</name>
    <dbReference type="NCBI Taxonomy" id="1123498"/>
    <lineage>
        <taxon>Bacteria</taxon>
        <taxon>Pseudomonadati</taxon>
        <taxon>Pseudomonadota</taxon>
        <taxon>Gammaproteobacteria</taxon>
        <taxon>Vibrionales</taxon>
        <taxon>Vibrionaceae</taxon>
        <taxon>Vibrio</taxon>
    </lineage>
</organism>
<dbReference type="Pfam" id="PF07963">
    <property type="entry name" value="N_methyl"/>
    <property type="match status" value="1"/>
</dbReference>
<dbReference type="AlphaFoldDB" id="A0A1R4LB12"/>
<dbReference type="RefSeq" id="WP_077332834.1">
    <property type="nucleotide sequence ID" value="NZ_FULE01000006.1"/>
</dbReference>
<keyword evidence="1" id="KW-1133">Transmembrane helix</keyword>
<evidence type="ECO:0000313" key="3">
    <source>
        <dbReference type="Proteomes" id="UP000188276"/>
    </source>
</evidence>
<dbReference type="STRING" id="1123498.VR7878_00336"/>
<name>A0A1R4LB12_VIBR1</name>
<reference evidence="3" key="1">
    <citation type="submission" date="2017-02" db="EMBL/GenBank/DDBJ databases">
        <authorList>
            <person name="Rodrigo-Torres L."/>
            <person name="Arahal R.D."/>
            <person name="Lucena T."/>
        </authorList>
    </citation>
    <scope>NUCLEOTIDE SEQUENCE [LARGE SCALE GENOMIC DNA]</scope>
    <source>
        <strain evidence="3">CECT 7878</strain>
    </source>
</reference>
<accession>A0A1R4LB12</accession>
<dbReference type="InterPro" id="IPR012902">
    <property type="entry name" value="N_methyl_site"/>
</dbReference>
<gene>
    <name evidence="2" type="ORF">VR7878_00336</name>
</gene>
<keyword evidence="1" id="KW-0472">Membrane</keyword>
<evidence type="ECO:0008006" key="4">
    <source>
        <dbReference type="Google" id="ProtNLM"/>
    </source>
</evidence>
<dbReference type="PROSITE" id="PS00409">
    <property type="entry name" value="PROKAR_NTER_METHYL"/>
    <property type="match status" value="1"/>
</dbReference>
<feature type="transmembrane region" description="Helical" evidence="1">
    <location>
        <begin position="20"/>
        <end position="39"/>
    </location>
</feature>
<sequence length="217" mass="24485">MLVKTATCYHTQRGLTLLEVLLASVISSVLILTVSRLIVSEFRVTERLSRQMQLHQQLRTSLALIKRNLLMAGFNAAAPVPVFFRGSQTLTDVRYNTQVGYVYQESATARDDFHHVVYQLAEQPEHSSLRLCEKQHDHRFTFEQAASSGESGPCFSLFDTNWIRVDTFQVRYQPLQSGSGAPINTGWVTVHLGLSLVADSSIHESADFAFSQRHWSL</sequence>
<evidence type="ECO:0000256" key="1">
    <source>
        <dbReference type="SAM" id="Phobius"/>
    </source>
</evidence>
<evidence type="ECO:0000313" key="2">
    <source>
        <dbReference type="EMBL" id="SJN53454.1"/>
    </source>
</evidence>
<dbReference type="EMBL" id="FULE01000006">
    <property type="protein sequence ID" value="SJN53454.1"/>
    <property type="molecule type" value="Genomic_DNA"/>
</dbReference>
<dbReference type="Proteomes" id="UP000188276">
    <property type="component" value="Unassembled WGS sequence"/>
</dbReference>
<protein>
    <recommendedName>
        <fullName evidence="4">Pseudopilin GspJ</fullName>
    </recommendedName>
</protein>
<proteinExistence type="predicted"/>